<dbReference type="InterPro" id="IPR011049">
    <property type="entry name" value="Serralysin-like_metalloprot_C"/>
</dbReference>
<evidence type="ECO:0000313" key="3">
    <source>
        <dbReference type="Proteomes" id="UP000583800"/>
    </source>
</evidence>
<evidence type="ECO:0008006" key="4">
    <source>
        <dbReference type="Google" id="ProtNLM"/>
    </source>
</evidence>
<protein>
    <recommendedName>
        <fullName evidence="4">Calcium-binding protein</fullName>
    </recommendedName>
</protein>
<evidence type="ECO:0000313" key="2">
    <source>
        <dbReference type="EMBL" id="MBB6350503.1"/>
    </source>
</evidence>
<proteinExistence type="predicted"/>
<feature type="signal peptide" evidence="1">
    <location>
        <begin position="1"/>
        <end position="31"/>
    </location>
</feature>
<accession>A0A7X0C8H6</accession>
<dbReference type="RefSeq" id="WP_185088271.1">
    <property type="nucleotide sequence ID" value="NZ_JACHJB010000003.1"/>
</dbReference>
<gene>
    <name evidence="2" type="ORF">FHU36_007075</name>
</gene>
<name>A0A7X0C8H6_9ACTN</name>
<dbReference type="EMBL" id="JACHJB010000003">
    <property type="protein sequence ID" value="MBB6350503.1"/>
    <property type="molecule type" value="Genomic_DNA"/>
</dbReference>
<evidence type="ECO:0000256" key="1">
    <source>
        <dbReference type="SAM" id="SignalP"/>
    </source>
</evidence>
<dbReference type="Proteomes" id="UP000583800">
    <property type="component" value="Unassembled WGS sequence"/>
</dbReference>
<keyword evidence="3" id="KW-1185">Reference proteome</keyword>
<organism evidence="2 3">
    <name type="scientific">Nonomuraea muscovyensis</name>
    <dbReference type="NCBI Taxonomy" id="1124761"/>
    <lineage>
        <taxon>Bacteria</taxon>
        <taxon>Bacillati</taxon>
        <taxon>Actinomycetota</taxon>
        <taxon>Actinomycetes</taxon>
        <taxon>Streptosporangiales</taxon>
        <taxon>Streptosporangiaceae</taxon>
        <taxon>Nonomuraea</taxon>
    </lineage>
</organism>
<reference evidence="2 3" key="1">
    <citation type="submission" date="2020-08" db="EMBL/GenBank/DDBJ databases">
        <title>Sequencing the genomes of 1000 actinobacteria strains.</title>
        <authorList>
            <person name="Klenk H.-P."/>
        </authorList>
    </citation>
    <scope>NUCLEOTIDE SEQUENCE [LARGE SCALE GENOMIC DNA]</scope>
    <source>
        <strain evidence="2 3">DSM 45913</strain>
    </source>
</reference>
<dbReference type="AlphaFoldDB" id="A0A7X0C8H6"/>
<dbReference type="SUPFAM" id="SSF51120">
    <property type="entry name" value="beta-Roll"/>
    <property type="match status" value="1"/>
</dbReference>
<feature type="chain" id="PRO_5031177920" description="Calcium-binding protein" evidence="1">
    <location>
        <begin position="32"/>
        <end position="273"/>
    </location>
</feature>
<comment type="caution">
    <text evidence="2">The sequence shown here is derived from an EMBL/GenBank/DDBJ whole genome shotgun (WGS) entry which is preliminary data.</text>
</comment>
<sequence length="273" mass="27899">MNTLRHRVLSLALLGGAVAGALATLPATGHAATAGTSSAQVRTNGGQLQLDYTGSADANNVLITKEAGGAIRVSDSVTIVPGPGCSRADGDPTTVRCSAGIARILARLGDGDDRFRTLVPFQGYVEGDNGNDTFTVGAAEGSVASRIMYAGHLGEDTTTYEGASAGVTVTLDFAYNDGRPASGTRPADQDNIQTENIVGTSFGDRLTGDRLDNEITPGRGRDTVSGGNGNDLIDVRDGEAENSVQCGDGGADRAVADRAALDPVNADCEQISR</sequence>
<keyword evidence="1" id="KW-0732">Signal</keyword>
<dbReference type="Gene3D" id="2.150.10.10">
    <property type="entry name" value="Serralysin-like metalloprotease, C-terminal"/>
    <property type="match status" value="1"/>
</dbReference>